<accession>A0A9X2B139</accession>
<keyword evidence="5 7" id="KW-0472">Membrane</keyword>
<keyword evidence="4 7" id="KW-1133">Transmembrane helix</keyword>
<keyword evidence="10" id="KW-1185">Reference proteome</keyword>
<dbReference type="InterPro" id="IPR036259">
    <property type="entry name" value="MFS_trans_sf"/>
</dbReference>
<comment type="caution">
    <text evidence="9">The sequence shown here is derived from an EMBL/GenBank/DDBJ whole genome shotgun (WGS) entry which is preliminary data.</text>
</comment>
<feature type="transmembrane region" description="Helical" evidence="7">
    <location>
        <begin position="342"/>
        <end position="362"/>
    </location>
</feature>
<organism evidence="9 10">
    <name type="scientific">Corynebacterium kalidii</name>
    <dbReference type="NCBI Taxonomy" id="2931982"/>
    <lineage>
        <taxon>Bacteria</taxon>
        <taxon>Bacillati</taxon>
        <taxon>Actinomycetota</taxon>
        <taxon>Actinomycetes</taxon>
        <taxon>Mycobacteriales</taxon>
        <taxon>Corynebacteriaceae</taxon>
        <taxon>Corynebacterium</taxon>
    </lineage>
</organism>
<feature type="transmembrane region" description="Helical" evidence="7">
    <location>
        <begin position="246"/>
        <end position="265"/>
    </location>
</feature>
<feature type="transmembrane region" description="Helical" evidence="7">
    <location>
        <begin position="408"/>
        <end position="428"/>
    </location>
</feature>
<name>A0A9X2B139_9CORY</name>
<comment type="subcellular location">
    <subcellularLocation>
        <location evidence="1">Cell membrane</location>
        <topology evidence="1">Multi-pass membrane protein</topology>
    </subcellularLocation>
</comment>
<feature type="compositionally biased region" description="Basic and acidic residues" evidence="6">
    <location>
        <begin position="453"/>
        <end position="468"/>
    </location>
</feature>
<feature type="transmembrane region" description="Helical" evidence="7">
    <location>
        <begin position="285"/>
        <end position="306"/>
    </location>
</feature>
<evidence type="ECO:0000256" key="2">
    <source>
        <dbReference type="ARBA" id="ARBA00022448"/>
    </source>
</evidence>
<evidence type="ECO:0000256" key="3">
    <source>
        <dbReference type="ARBA" id="ARBA00022692"/>
    </source>
</evidence>
<evidence type="ECO:0000259" key="8">
    <source>
        <dbReference type="PROSITE" id="PS50850"/>
    </source>
</evidence>
<dbReference type="Pfam" id="PF07690">
    <property type="entry name" value="MFS_1"/>
    <property type="match status" value="1"/>
</dbReference>
<evidence type="ECO:0000313" key="10">
    <source>
        <dbReference type="Proteomes" id="UP001139207"/>
    </source>
</evidence>
<feature type="transmembrane region" description="Helical" evidence="7">
    <location>
        <begin position="91"/>
        <end position="110"/>
    </location>
</feature>
<evidence type="ECO:0000313" key="9">
    <source>
        <dbReference type="EMBL" id="MCJ7857579.1"/>
    </source>
</evidence>
<feature type="transmembrane region" description="Helical" evidence="7">
    <location>
        <begin position="21"/>
        <end position="38"/>
    </location>
</feature>
<dbReference type="PANTHER" id="PTHR43791:SF30">
    <property type="entry name" value="INNER MEMBRANE TRANSPORT PROTEIN RHMT"/>
    <property type="match status" value="1"/>
</dbReference>
<proteinExistence type="predicted"/>
<evidence type="ECO:0000256" key="6">
    <source>
        <dbReference type="SAM" id="MobiDB-lite"/>
    </source>
</evidence>
<dbReference type="AlphaFoldDB" id="A0A9X2B139"/>
<dbReference type="PROSITE" id="PS50850">
    <property type="entry name" value="MFS"/>
    <property type="match status" value="1"/>
</dbReference>
<dbReference type="PANTHER" id="PTHR43791">
    <property type="entry name" value="PERMEASE-RELATED"/>
    <property type="match status" value="1"/>
</dbReference>
<feature type="transmembrane region" description="Helical" evidence="7">
    <location>
        <begin position="318"/>
        <end position="336"/>
    </location>
</feature>
<dbReference type="RefSeq" id="WP_244803324.1">
    <property type="nucleotide sequence ID" value="NZ_JALIEA010000010.1"/>
</dbReference>
<feature type="transmembrane region" description="Helical" evidence="7">
    <location>
        <begin position="149"/>
        <end position="171"/>
    </location>
</feature>
<dbReference type="InterPro" id="IPR011701">
    <property type="entry name" value="MFS"/>
</dbReference>
<dbReference type="EMBL" id="JALIEA010000010">
    <property type="protein sequence ID" value="MCJ7857579.1"/>
    <property type="molecule type" value="Genomic_DNA"/>
</dbReference>
<dbReference type="GO" id="GO:0022857">
    <property type="term" value="F:transmembrane transporter activity"/>
    <property type="evidence" value="ECO:0007669"/>
    <property type="project" value="InterPro"/>
</dbReference>
<evidence type="ECO:0000256" key="5">
    <source>
        <dbReference type="ARBA" id="ARBA00023136"/>
    </source>
</evidence>
<feature type="region of interest" description="Disordered" evidence="6">
    <location>
        <begin position="445"/>
        <end position="468"/>
    </location>
</feature>
<feature type="transmembrane region" description="Helical" evidence="7">
    <location>
        <begin position="183"/>
        <end position="205"/>
    </location>
</feature>
<feature type="domain" description="Major facilitator superfamily (MFS) profile" evidence="8">
    <location>
        <begin position="25"/>
        <end position="432"/>
    </location>
</feature>
<keyword evidence="2" id="KW-0813">Transport</keyword>
<dbReference type="SUPFAM" id="SSF103473">
    <property type="entry name" value="MFS general substrate transporter"/>
    <property type="match status" value="1"/>
</dbReference>
<evidence type="ECO:0000256" key="4">
    <source>
        <dbReference type="ARBA" id="ARBA00022989"/>
    </source>
</evidence>
<dbReference type="Gene3D" id="1.20.1250.20">
    <property type="entry name" value="MFS general substrate transporter like domains"/>
    <property type="match status" value="2"/>
</dbReference>
<sequence length="468" mass="50032">MSAVSVTSATSHLHAVATRKAMLRLLPVLCLAYFMSYVDRTNIAMAKTQLQADVGISVAAFGLGAGLFFVTYAFLEVPSNLIMYRVGPRRWIFRIAVSWGTVTALMMFVSNDITFYLLRILLGAAEAGLFPAMMFMITQWFAQKDRATAIGYTYLAATIGIFLGGPMGGALMGMQDTLGLHGWQWMFLVEGILTILVGFVVLVMLPDTPQTAGWLNQEEADALTDGATGGGEAHERHSVRGNVKVAFGRPFILLIGLIYFLNQVTNNGVTFNVPSIVEEMNVSSTFMIGLLSGITGVGGTLGVLLIPRIAKRFTNEPAIIGVLAGGCAVVAALFLATSSPVLRIILIGVLAFFYLGTLPLFWSVAMPRMTGLMAAAGLAFINTVGLTGGFVGPYVFGLMESASGTPVTGFWIIIGVSVVGVFLAMALGRALKKEDRALAKEAAEAAATRTTFRRTDVPEHTADLKEKK</sequence>
<dbReference type="GO" id="GO:0005886">
    <property type="term" value="C:plasma membrane"/>
    <property type="evidence" value="ECO:0007669"/>
    <property type="project" value="UniProtKB-SubCell"/>
</dbReference>
<dbReference type="CDD" id="cd17319">
    <property type="entry name" value="MFS_ExuT_GudP_like"/>
    <property type="match status" value="1"/>
</dbReference>
<feature type="transmembrane region" description="Helical" evidence="7">
    <location>
        <begin position="58"/>
        <end position="79"/>
    </location>
</feature>
<dbReference type="FunFam" id="1.20.1250.20:FF:000018">
    <property type="entry name" value="MFS transporter permease"/>
    <property type="match status" value="1"/>
</dbReference>
<keyword evidence="3 7" id="KW-0812">Transmembrane</keyword>
<dbReference type="InterPro" id="IPR020846">
    <property type="entry name" value="MFS_dom"/>
</dbReference>
<gene>
    <name evidence="9" type="ORF">MUN33_02450</name>
</gene>
<dbReference type="Proteomes" id="UP001139207">
    <property type="component" value="Unassembled WGS sequence"/>
</dbReference>
<evidence type="ECO:0000256" key="1">
    <source>
        <dbReference type="ARBA" id="ARBA00004651"/>
    </source>
</evidence>
<evidence type="ECO:0000256" key="7">
    <source>
        <dbReference type="SAM" id="Phobius"/>
    </source>
</evidence>
<feature type="transmembrane region" description="Helical" evidence="7">
    <location>
        <begin position="374"/>
        <end position="396"/>
    </location>
</feature>
<protein>
    <submittedName>
        <fullName evidence="9">MFS transporter</fullName>
    </submittedName>
</protein>
<feature type="transmembrane region" description="Helical" evidence="7">
    <location>
        <begin position="116"/>
        <end position="137"/>
    </location>
</feature>
<reference evidence="9" key="1">
    <citation type="submission" date="2022-04" db="EMBL/GenBank/DDBJ databases">
        <title>Corynebacterium kalidii LD5P10.</title>
        <authorList>
            <person name="Sun J.Q."/>
        </authorList>
    </citation>
    <scope>NUCLEOTIDE SEQUENCE</scope>
    <source>
        <strain evidence="9">LD5P10</strain>
    </source>
</reference>